<evidence type="ECO:0000313" key="3">
    <source>
        <dbReference type="Proteomes" id="UP000000763"/>
    </source>
</evidence>
<accession>C7IWK3</accession>
<name>C7IWK3_ORYSJ</name>
<reference evidence="3" key="2">
    <citation type="journal article" date="2008" name="Nucleic Acids Res.">
        <title>The rice annotation project database (RAP-DB): 2008 update.</title>
        <authorList>
            <consortium name="The rice annotation project (RAP)"/>
        </authorList>
    </citation>
    <scope>GENOME REANNOTATION</scope>
    <source>
        <strain evidence="3">cv. Nipponbare</strain>
    </source>
</reference>
<organism evidence="2 3">
    <name type="scientific">Oryza sativa subsp. japonica</name>
    <name type="common">Rice</name>
    <dbReference type="NCBI Taxonomy" id="39947"/>
    <lineage>
        <taxon>Eukaryota</taxon>
        <taxon>Viridiplantae</taxon>
        <taxon>Streptophyta</taxon>
        <taxon>Embryophyta</taxon>
        <taxon>Tracheophyta</taxon>
        <taxon>Spermatophyta</taxon>
        <taxon>Magnoliopsida</taxon>
        <taxon>Liliopsida</taxon>
        <taxon>Poales</taxon>
        <taxon>Poaceae</taxon>
        <taxon>BOP clade</taxon>
        <taxon>Oryzoideae</taxon>
        <taxon>Oryzeae</taxon>
        <taxon>Oryzinae</taxon>
        <taxon>Oryza</taxon>
        <taxon>Oryza sativa</taxon>
    </lineage>
</organism>
<dbReference type="AlphaFoldDB" id="C7IWK3"/>
<feature type="non-terminal residue" evidence="2">
    <location>
        <position position="1"/>
    </location>
</feature>
<dbReference type="KEGG" id="dosa:Os01g0622000"/>
<evidence type="ECO:0000313" key="2">
    <source>
        <dbReference type="EMBL" id="BAH91197.1"/>
    </source>
</evidence>
<dbReference type="Proteomes" id="UP000000763">
    <property type="component" value="Chromosome 1"/>
</dbReference>
<reference evidence="2 3" key="1">
    <citation type="journal article" date="2005" name="Nature">
        <title>The map-based sequence of the rice genome.</title>
        <authorList>
            <consortium name="International rice genome sequencing project (IRGSP)"/>
            <person name="Matsumoto T."/>
            <person name="Wu J."/>
            <person name="Kanamori H."/>
            <person name="Katayose Y."/>
            <person name="Fujisawa M."/>
            <person name="Namiki N."/>
            <person name="Mizuno H."/>
            <person name="Yamamoto K."/>
            <person name="Antonio B.A."/>
            <person name="Baba T."/>
            <person name="Sakata K."/>
            <person name="Nagamura Y."/>
            <person name="Aoki H."/>
            <person name="Arikawa K."/>
            <person name="Arita K."/>
            <person name="Bito T."/>
            <person name="Chiden Y."/>
            <person name="Fujitsuka N."/>
            <person name="Fukunaka R."/>
            <person name="Hamada M."/>
            <person name="Harada C."/>
            <person name="Hayashi A."/>
            <person name="Hijishita S."/>
            <person name="Honda M."/>
            <person name="Hosokawa S."/>
            <person name="Ichikawa Y."/>
            <person name="Idonuma A."/>
            <person name="Iijima M."/>
            <person name="Ikeda M."/>
            <person name="Ikeno M."/>
            <person name="Ito K."/>
            <person name="Ito S."/>
            <person name="Ito T."/>
            <person name="Ito Y."/>
            <person name="Ito Y."/>
            <person name="Iwabuchi A."/>
            <person name="Kamiya K."/>
            <person name="Karasawa W."/>
            <person name="Kurita K."/>
            <person name="Katagiri S."/>
            <person name="Kikuta A."/>
            <person name="Kobayashi H."/>
            <person name="Kobayashi N."/>
            <person name="Machita K."/>
            <person name="Maehara T."/>
            <person name="Masukawa M."/>
            <person name="Mizubayashi T."/>
            <person name="Mukai Y."/>
            <person name="Nagasaki H."/>
            <person name="Nagata Y."/>
            <person name="Naito S."/>
            <person name="Nakashima M."/>
            <person name="Nakama Y."/>
            <person name="Nakamichi Y."/>
            <person name="Nakamura M."/>
            <person name="Meguro A."/>
            <person name="Negishi M."/>
            <person name="Ohta I."/>
            <person name="Ohta T."/>
            <person name="Okamoto M."/>
            <person name="Ono N."/>
            <person name="Saji S."/>
            <person name="Sakaguchi M."/>
            <person name="Sakai K."/>
            <person name="Shibata M."/>
            <person name="Shimokawa T."/>
            <person name="Song J."/>
            <person name="Takazaki Y."/>
            <person name="Terasawa K."/>
            <person name="Tsugane M."/>
            <person name="Tsuji K."/>
            <person name="Ueda S."/>
            <person name="Waki K."/>
            <person name="Yamagata H."/>
            <person name="Yamamoto M."/>
            <person name="Yamamoto S."/>
            <person name="Yamane H."/>
            <person name="Yoshiki S."/>
            <person name="Yoshihara R."/>
            <person name="Yukawa K."/>
            <person name="Zhong H."/>
            <person name="Yano M."/>
            <person name="Yuan Q."/>
            <person name="Ouyang S."/>
            <person name="Liu J."/>
            <person name="Jones K.M."/>
            <person name="Gansberger K."/>
            <person name="Moffat K."/>
            <person name="Hill J."/>
            <person name="Bera J."/>
            <person name="Fadrosh D."/>
            <person name="Jin S."/>
            <person name="Johri S."/>
            <person name="Kim M."/>
            <person name="Overton L."/>
            <person name="Reardon M."/>
            <person name="Tsitrin T."/>
            <person name="Vuong H."/>
            <person name="Weaver B."/>
            <person name="Ciecko A."/>
            <person name="Tallon L."/>
            <person name="Jackson J."/>
            <person name="Pai G."/>
            <person name="Aken S.V."/>
            <person name="Utterback T."/>
            <person name="Reidmuller S."/>
            <person name="Feldblyum T."/>
            <person name="Hsiao J."/>
            <person name="Zismann V."/>
            <person name="Iobst S."/>
            <person name="de Vazeille A.R."/>
            <person name="Buell C.R."/>
            <person name="Ying K."/>
            <person name="Li Y."/>
            <person name="Lu T."/>
            <person name="Huang Y."/>
            <person name="Zhao Q."/>
            <person name="Feng Q."/>
            <person name="Zhang L."/>
            <person name="Zhu J."/>
            <person name="Weng Q."/>
            <person name="Mu J."/>
            <person name="Lu Y."/>
            <person name="Fan D."/>
            <person name="Liu Y."/>
            <person name="Guan J."/>
            <person name="Zhang Y."/>
            <person name="Yu S."/>
            <person name="Liu X."/>
            <person name="Zhang Y."/>
            <person name="Hong G."/>
            <person name="Han B."/>
            <person name="Choisne N."/>
            <person name="Demange N."/>
            <person name="Orjeda G."/>
            <person name="Samain S."/>
            <person name="Cattolico L."/>
            <person name="Pelletier E."/>
            <person name="Couloux A."/>
            <person name="Segurens B."/>
            <person name="Wincker P."/>
            <person name="D'Hont A."/>
            <person name="Scarpelli C."/>
            <person name="Weissenbach J."/>
            <person name="Salanoubat M."/>
            <person name="Quetier F."/>
            <person name="Yu Y."/>
            <person name="Kim H.R."/>
            <person name="Rambo T."/>
            <person name="Currie J."/>
            <person name="Collura K."/>
            <person name="Luo M."/>
            <person name="Yang T."/>
            <person name="Ammiraju J.S.S."/>
            <person name="Engler F."/>
            <person name="Soderlund C."/>
            <person name="Wing R.A."/>
            <person name="Palmer L.E."/>
            <person name="de la Bastide M."/>
            <person name="Spiegel L."/>
            <person name="Nascimento L."/>
            <person name="Zutavern T."/>
            <person name="O'Shaughnessy A."/>
            <person name="Dike S."/>
            <person name="Dedhia N."/>
            <person name="Preston R."/>
            <person name="Balija V."/>
            <person name="McCombie W.R."/>
            <person name="Chow T."/>
            <person name="Chen H."/>
            <person name="Chung M."/>
            <person name="Chen C."/>
            <person name="Shaw J."/>
            <person name="Wu H."/>
            <person name="Hsiao K."/>
            <person name="Chao Y."/>
            <person name="Chu M."/>
            <person name="Cheng C."/>
            <person name="Hour A."/>
            <person name="Lee P."/>
            <person name="Lin S."/>
            <person name="Lin Y."/>
            <person name="Liou J."/>
            <person name="Liu S."/>
            <person name="Hsing Y."/>
            <person name="Raghuvanshi S."/>
            <person name="Mohanty A."/>
            <person name="Bharti A.K."/>
            <person name="Gaur A."/>
            <person name="Gupta V."/>
            <person name="Kumar D."/>
            <person name="Ravi V."/>
            <person name="Vij S."/>
            <person name="Kapur A."/>
            <person name="Khurana P."/>
            <person name="Khurana P."/>
            <person name="Khurana J.P."/>
            <person name="Tyagi A.K."/>
            <person name="Gaikwad K."/>
            <person name="Singh A."/>
            <person name="Dalal V."/>
            <person name="Srivastava S."/>
            <person name="Dixit A."/>
            <person name="Pal A.K."/>
            <person name="Ghazi I.A."/>
            <person name="Yadav M."/>
            <person name="Pandit A."/>
            <person name="Bhargava A."/>
            <person name="Sureshbabu K."/>
            <person name="Batra K."/>
            <person name="Sharma T.R."/>
            <person name="Mohapatra T."/>
            <person name="Singh N.K."/>
            <person name="Messing J."/>
            <person name="Nelson A.B."/>
            <person name="Fuks G."/>
            <person name="Kavchok S."/>
            <person name="Keizer G."/>
            <person name="Linton E."/>
            <person name="Llaca V."/>
            <person name="Song R."/>
            <person name="Tanyolac B."/>
            <person name="Young S."/>
            <person name="Ho-Il K."/>
            <person name="Hahn J.H."/>
            <person name="Sangsakoo G."/>
            <person name="Vanavichit A."/>
            <person name="de Mattos Luiz.A.T."/>
            <person name="Zimmer P.D."/>
            <person name="Malone G."/>
            <person name="Dellagostin O."/>
            <person name="de Oliveira A.C."/>
            <person name="Bevan M."/>
            <person name="Bancroft I."/>
            <person name="Minx P."/>
            <person name="Cordum H."/>
            <person name="Wilson R."/>
            <person name="Cheng Z."/>
            <person name="Jin W."/>
            <person name="Jiang J."/>
            <person name="Leong S.A."/>
            <person name="Iwama H."/>
            <person name="Gojobori T."/>
            <person name="Itoh T."/>
            <person name="Niimura Y."/>
            <person name="Fujii Y."/>
            <person name="Habara T."/>
            <person name="Sakai H."/>
            <person name="Sato Y."/>
            <person name="Wilson G."/>
            <person name="Kumar K."/>
            <person name="McCouch S."/>
            <person name="Juretic N."/>
            <person name="Hoen D."/>
            <person name="Wright S."/>
            <person name="Bruskiewich R."/>
            <person name="Bureau T."/>
            <person name="Miyao A."/>
            <person name="Hirochika H."/>
            <person name="Nishikawa T."/>
            <person name="Kadowaki K."/>
            <person name="Sugiura M."/>
            <person name="Burr B."/>
            <person name="Sasaki T."/>
        </authorList>
    </citation>
    <scope>NUCLEOTIDE SEQUENCE [LARGE SCALE GENOMIC DNA]</scope>
    <source>
        <strain evidence="3">cv. Nipponbare</strain>
    </source>
</reference>
<protein>
    <submittedName>
        <fullName evidence="2">Os01g0622000 protein</fullName>
    </submittedName>
</protein>
<proteinExistence type="predicted"/>
<gene>
    <name evidence="2" type="ordered locus">Os01g0622000</name>
</gene>
<sequence>RSSHGVPRGRRRCGCGCGCGGGGIQAWPPAAAVAAAALRGGADAAGEREIPAGAVPAVREGGLPPVDRHRRGLLLRHHPRRRLPPRIGRLRAPDDAATLAESWRREGRGS</sequence>
<feature type="region of interest" description="Disordered" evidence="1">
    <location>
        <begin position="85"/>
        <end position="110"/>
    </location>
</feature>
<dbReference type="EMBL" id="AP008207">
    <property type="protein sequence ID" value="BAH91197.1"/>
    <property type="molecule type" value="Genomic_DNA"/>
</dbReference>
<evidence type="ECO:0000256" key="1">
    <source>
        <dbReference type="SAM" id="MobiDB-lite"/>
    </source>
</evidence>